<accession>A0ABV6BG91</accession>
<evidence type="ECO:0000256" key="1">
    <source>
        <dbReference type="ARBA" id="ARBA00004571"/>
    </source>
</evidence>
<name>A0ABV6BG91_9GAMM</name>
<feature type="domain" description="TonB-dependent transporter Oar-like beta-barrel" evidence="8">
    <location>
        <begin position="330"/>
        <end position="604"/>
    </location>
</feature>
<keyword evidence="4" id="KW-0812">Transmembrane</keyword>
<keyword evidence="2" id="KW-0813">Transport</keyword>
<reference evidence="9 10" key="1">
    <citation type="submission" date="2024-09" db="EMBL/GenBank/DDBJ databases">
        <authorList>
            <person name="Sun Q."/>
            <person name="Mori K."/>
        </authorList>
    </citation>
    <scope>NUCLEOTIDE SEQUENCE [LARGE SCALE GENOMIC DNA]</scope>
    <source>
        <strain evidence="9 10">KCTC 23315</strain>
    </source>
</reference>
<dbReference type="Gene3D" id="2.60.40.1120">
    <property type="entry name" value="Carboxypeptidase-like, regulatory domain"/>
    <property type="match status" value="1"/>
</dbReference>
<comment type="caution">
    <text evidence="9">The sequence shown here is derived from an EMBL/GenBank/DDBJ whole genome shotgun (WGS) entry which is preliminary data.</text>
</comment>
<keyword evidence="3" id="KW-1134">Transmembrane beta strand</keyword>
<evidence type="ECO:0000256" key="3">
    <source>
        <dbReference type="ARBA" id="ARBA00022452"/>
    </source>
</evidence>
<keyword evidence="5" id="KW-0472">Membrane</keyword>
<dbReference type="Gene3D" id="2.40.170.20">
    <property type="entry name" value="TonB-dependent receptor, beta-barrel domain"/>
    <property type="match status" value="1"/>
</dbReference>
<dbReference type="Pfam" id="PF25183">
    <property type="entry name" value="OMP_b-brl_4"/>
    <property type="match status" value="1"/>
</dbReference>
<evidence type="ECO:0000313" key="9">
    <source>
        <dbReference type="EMBL" id="MFC0049891.1"/>
    </source>
</evidence>
<dbReference type="InterPro" id="IPR008969">
    <property type="entry name" value="CarboxyPept-like_regulatory"/>
</dbReference>
<dbReference type="RefSeq" id="WP_377246617.1">
    <property type="nucleotide sequence ID" value="NZ_JBHLXP010000005.1"/>
</dbReference>
<comment type="subcellular location">
    <subcellularLocation>
        <location evidence="1">Cell outer membrane</location>
        <topology evidence="1">Multi-pass membrane protein</topology>
    </subcellularLocation>
</comment>
<dbReference type="EMBL" id="JBHLXP010000005">
    <property type="protein sequence ID" value="MFC0049891.1"/>
    <property type="molecule type" value="Genomic_DNA"/>
</dbReference>
<dbReference type="PANTHER" id="PTHR30069:SF46">
    <property type="entry name" value="OAR PROTEIN"/>
    <property type="match status" value="1"/>
</dbReference>
<proteinExistence type="predicted"/>
<keyword evidence="10" id="KW-1185">Reference proteome</keyword>
<dbReference type="InterPro" id="IPR039426">
    <property type="entry name" value="TonB-dep_rcpt-like"/>
</dbReference>
<evidence type="ECO:0000313" key="10">
    <source>
        <dbReference type="Proteomes" id="UP001589813"/>
    </source>
</evidence>
<dbReference type="Proteomes" id="UP001589813">
    <property type="component" value="Unassembled WGS sequence"/>
</dbReference>
<keyword evidence="7" id="KW-0732">Signal</keyword>
<dbReference type="InterPro" id="IPR057601">
    <property type="entry name" value="Oar-like_b-barrel"/>
</dbReference>
<keyword evidence="9" id="KW-0675">Receptor</keyword>
<evidence type="ECO:0000256" key="4">
    <source>
        <dbReference type="ARBA" id="ARBA00022692"/>
    </source>
</evidence>
<dbReference type="SUPFAM" id="SSF49464">
    <property type="entry name" value="Carboxypeptidase regulatory domain-like"/>
    <property type="match status" value="1"/>
</dbReference>
<evidence type="ECO:0000256" key="6">
    <source>
        <dbReference type="ARBA" id="ARBA00023237"/>
    </source>
</evidence>
<dbReference type="PANTHER" id="PTHR30069">
    <property type="entry name" value="TONB-DEPENDENT OUTER MEMBRANE RECEPTOR"/>
    <property type="match status" value="1"/>
</dbReference>
<sequence>MKHSHKIKHQINTLRLSMLASALGLALNTSPVMAQDNTSGLLRGVVSSSAGQQLENVTITVKHLEQGFTRSAQTNAKGEYVLRALPVGRYQVLANRAGQAPVELQQLNISLGQAQTFAPVLPQDGDIERIEVKGAMMRQIDTSDSTAGLTLDAATLDLMPVNTGFENIALLTPGVARSSQFKASSFGGASSAENGYFLNGMNISALRTGIGSIDLPWEAISQTQVKTGGISAEYDRFIGGVVNAVSQSGTNEFRYGAELRYDPAALASAHDTVYNPNGSMALNNADSEEQFREASVWLSGPLLEDKAFFYALFNPRRYQEEYANSAGTAFTDHTKDDNRWFVNLDWYITEDHSLTLTALDNSADLTYQNYKWNKDSGVGAHTGTTLSTSGGTMYSARYQGFFTEDFSVSATVGRVEDNSDTVPTNDLPGVWDYVNLNGERIGDWTTSNLTGESYQRDQIRLDFTWQLADHTLQFGYDSENLSVDYLEYQNGVGEARGWWEYRTYTAISRINLPAGTYIRKRQRDTGGETEVNSAAFYLQDSWQMTDTLVLNAGIRHSNFENTATTGQTYAKLDSQIAPRLQLIWDTQGDGTQKVFATAGRYFQPIAANMNIKQASGQKDLHFYYKPGQLAANGSPLLKADGSPDIGALVATNTVQSGAVDVERIAAQDLGPMYSDEWTLGIEQQLGERYKGGARLVYRDLKQSIEDSDLGPVVAQWLKQNKVQNKSNESYFYTLINPGQDVTFLYDFDQDGKKERVELSAADLQLPDPKRRYLAAEFTLEGKPLDELQVFASYVWSHSWGMTEGLVRTDNGQADPGWTTSYDYADLMDHGYGNLPNDHRHALKFSGIYQLSDDWSLGLVARATSGAPKNRFSIHPGGVDTCKAPSLWADWCASQWYDQASFYDWDGTPAPRGSAGRLDWLYEMDLSLTYQTTVAGGDLTVKGTAYNLLNLDTPTRVNEIAQITKTDGSFAANPDWDVAQGLQASRVVSLVVRYQF</sequence>
<gene>
    <name evidence="9" type="ORF">ACFFJP_16440</name>
</gene>
<protein>
    <submittedName>
        <fullName evidence="9">TonB-dependent receptor domain-containing protein</fullName>
    </submittedName>
</protein>
<organism evidence="9 10">
    <name type="scientific">Rheinheimera tilapiae</name>
    <dbReference type="NCBI Taxonomy" id="875043"/>
    <lineage>
        <taxon>Bacteria</taxon>
        <taxon>Pseudomonadati</taxon>
        <taxon>Pseudomonadota</taxon>
        <taxon>Gammaproteobacteria</taxon>
        <taxon>Chromatiales</taxon>
        <taxon>Chromatiaceae</taxon>
        <taxon>Rheinheimera</taxon>
    </lineage>
</organism>
<dbReference type="InterPro" id="IPR036942">
    <property type="entry name" value="Beta-barrel_TonB_sf"/>
</dbReference>
<feature type="chain" id="PRO_5045651606" evidence="7">
    <location>
        <begin position="35"/>
        <end position="995"/>
    </location>
</feature>
<dbReference type="Pfam" id="PF13620">
    <property type="entry name" value="CarboxypepD_reg"/>
    <property type="match status" value="1"/>
</dbReference>
<dbReference type="SUPFAM" id="SSF56935">
    <property type="entry name" value="Porins"/>
    <property type="match status" value="1"/>
</dbReference>
<feature type="signal peptide" evidence="7">
    <location>
        <begin position="1"/>
        <end position="34"/>
    </location>
</feature>
<evidence type="ECO:0000256" key="2">
    <source>
        <dbReference type="ARBA" id="ARBA00022448"/>
    </source>
</evidence>
<evidence type="ECO:0000256" key="5">
    <source>
        <dbReference type="ARBA" id="ARBA00023136"/>
    </source>
</evidence>
<evidence type="ECO:0000259" key="8">
    <source>
        <dbReference type="Pfam" id="PF25183"/>
    </source>
</evidence>
<keyword evidence="6" id="KW-0998">Cell outer membrane</keyword>
<evidence type="ECO:0000256" key="7">
    <source>
        <dbReference type="SAM" id="SignalP"/>
    </source>
</evidence>